<sequence>MIERNIVSECGMSLADHVTISPFPVHIPPLFAFYFIVVVLRTWQLPIVSPAALIHEWRPRCPGDGAIVCR</sequence>
<evidence type="ECO:0000313" key="2">
    <source>
        <dbReference type="Proteomes" id="UP001054945"/>
    </source>
</evidence>
<organism evidence="1 2">
    <name type="scientific">Caerostris extrusa</name>
    <name type="common">Bark spider</name>
    <name type="synonym">Caerostris bankana</name>
    <dbReference type="NCBI Taxonomy" id="172846"/>
    <lineage>
        <taxon>Eukaryota</taxon>
        <taxon>Metazoa</taxon>
        <taxon>Ecdysozoa</taxon>
        <taxon>Arthropoda</taxon>
        <taxon>Chelicerata</taxon>
        <taxon>Arachnida</taxon>
        <taxon>Araneae</taxon>
        <taxon>Araneomorphae</taxon>
        <taxon>Entelegynae</taxon>
        <taxon>Araneoidea</taxon>
        <taxon>Araneidae</taxon>
        <taxon>Caerostris</taxon>
    </lineage>
</organism>
<gene>
    <name evidence="1" type="ORF">CEXT_698711</name>
</gene>
<comment type="caution">
    <text evidence="1">The sequence shown here is derived from an EMBL/GenBank/DDBJ whole genome shotgun (WGS) entry which is preliminary data.</text>
</comment>
<accession>A0AAV4MPM2</accession>
<dbReference type="Proteomes" id="UP001054945">
    <property type="component" value="Unassembled WGS sequence"/>
</dbReference>
<protein>
    <submittedName>
        <fullName evidence="1">Uncharacterized protein</fullName>
    </submittedName>
</protein>
<keyword evidence="2" id="KW-1185">Reference proteome</keyword>
<reference evidence="1 2" key="1">
    <citation type="submission" date="2021-06" db="EMBL/GenBank/DDBJ databases">
        <title>Caerostris extrusa draft genome.</title>
        <authorList>
            <person name="Kono N."/>
            <person name="Arakawa K."/>
        </authorList>
    </citation>
    <scope>NUCLEOTIDE SEQUENCE [LARGE SCALE GENOMIC DNA]</scope>
</reference>
<evidence type="ECO:0000313" key="1">
    <source>
        <dbReference type="EMBL" id="GIX74335.1"/>
    </source>
</evidence>
<proteinExistence type="predicted"/>
<dbReference type="EMBL" id="BPLR01002498">
    <property type="protein sequence ID" value="GIX74335.1"/>
    <property type="molecule type" value="Genomic_DNA"/>
</dbReference>
<name>A0AAV4MPM2_CAEEX</name>
<dbReference type="AlphaFoldDB" id="A0AAV4MPM2"/>